<dbReference type="PRINTS" id="PR01434">
    <property type="entry name" value="NADHDHGNASE5"/>
</dbReference>
<dbReference type="GO" id="GO:0042773">
    <property type="term" value="P:ATP synthesis coupled electron transport"/>
    <property type="evidence" value="ECO:0007669"/>
    <property type="project" value="InterPro"/>
</dbReference>
<feature type="transmembrane region" description="Helical" evidence="6">
    <location>
        <begin position="456"/>
        <end position="473"/>
    </location>
</feature>
<evidence type="ECO:0000256" key="3">
    <source>
        <dbReference type="ARBA" id="ARBA00022989"/>
    </source>
</evidence>
<dbReference type="PANTHER" id="PTHR42829:SF2">
    <property type="entry name" value="NADH-UBIQUINONE OXIDOREDUCTASE CHAIN 5"/>
    <property type="match status" value="1"/>
</dbReference>
<proteinExistence type="predicted"/>
<feature type="transmembrane region" description="Helical" evidence="6">
    <location>
        <begin position="244"/>
        <end position="262"/>
    </location>
</feature>
<dbReference type="EMBL" id="BLTE01000001">
    <property type="protein sequence ID" value="GFK92454.1"/>
    <property type="molecule type" value="Genomic_DNA"/>
</dbReference>
<dbReference type="RefSeq" id="WP_173080551.1">
    <property type="nucleotide sequence ID" value="NZ_BLTE01000001.1"/>
</dbReference>
<keyword evidence="9" id="KW-0560">Oxidoreductase</keyword>
<dbReference type="InterPro" id="IPR003945">
    <property type="entry name" value="NU5C-like"/>
</dbReference>
<keyword evidence="4 6" id="KW-0472">Membrane</keyword>
<feature type="transmembrane region" description="Helical" evidence="6">
    <location>
        <begin position="208"/>
        <end position="232"/>
    </location>
</feature>
<name>A0A6V8LL80_9BACT</name>
<dbReference type="PRINTS" id="PR01435">
    <property type="entry name" value="NPOXDRDTASE5"/>
</dbReference>
<dbReference type="PANTHER" id="PTHR42829">
    <property type="entry name" value="NADH-UBIQUINONE OXIDOREDUCTASE CHAIN 5"/>
    <property type="match status" value="1"/>
</dbReference>
<feature type="transmembrane region" description="Helical" evidence="6">
    <location>
        <begin position="274"/>
        <end position="295"/>
    </location>
</feature>
<dbReference type="Proteomes" id="UP000494245">
    <property type="component" value="Unassembled WGS sequence"/>
</dbReference>
<dbReference type="EC" id="1.6.5.11" evidence="9"/>
<dbReference type="NCBIfam" id="NF005141">
    <property type="entry name" value="PRK06590.1"/>
    <property type="match status" value="1"/>
</dbReference>
<dbReference type="GO" id="GO:0003954">
    <property type="term" value="F:NADH dehydrogenase activity"/>
    <property type="evidence" value="ECO:0007669"/>
    <property type="project" value="TreeGrafter"/>
</dbReference>
<dbReference type="GO" id="GO:0016020">
    <property type="term" value="C:membrane"/>
    <property type="evidence" value="ECO:0007669"/>
    <property type="project" value="UniProtKB-SubCell"/>
</dbReference>
<feature type="transmembrane region" description="Helical" evidence="6">
    <location>
        <begin position="302"/>
        <end position="321"/>
    </location>
</feature>
<feature type="transmembrane region" description="Helical" evidence="6">
    <location>
        <begin position="32"/>
        <end position="53"/>
    </location>
</feature>
<feature type="domain" description="NADH-Ubiquinone oxidoreductase (complex I) chain 5 N-terminal" evidence="8">
    <location>
        <begin position="65"/>
        <end position="115"/>
    </location>
</feature>
<dbReference type="GO" id="GO:0008137">
    <property type="term" value="F:NADH dehydrogenase (ubiquinone) activity"/>
    <property type="evidence" value="ECO:0007669"/>
    <property type="project" value="InterPro"/>
</dbReference>
<feature type="domain" description="NADH:quinone oxidoreductase/Mrp antiporter transmembrane" evidence="7">
    <location>
        <begin position="131"/>
        <end position="412"/>
    </location>
</feature>
<dbReference type="Pfam" id="PF00662">
    <property type="entry name" value="Proton_antipo_N"/>
    <property type="match status" value="1"/>
</dbReference>
<evidence type="ECO:0000256" key="2">
    <source>
        <dbReference type="ARBA" id="ARBA00022692"/>
    </source>
</evidence>
<feature type="transmembrane region" description="Helical" evidence="6">
    <location>
        <begin position="598"/>
        <end position="620"/>
    </location>
</feature>
<dbReference type="GO" id="GO:0012505">
    <property type="term" value="C:endomembrane system"/>
    <property type="evidence" value="ECO:0007669"/>
    <property type="project" value="UniProtKB-SubCell"/>
</dbReference>
<evidence type="ECO:0000313" key="9">
    <source>
        <dbReference type="EMBL" id="GFK92454.1"/>
    </source>
</evidence>
<dbReference type="GO" id="GO:0015990">
    <property type="term" value="P:electron transport coupled proton transport"/>
    <property type="evidence" value="ECO:0007669"/>
    <property type="project" value="TreeGrafter"/>
</dbReference>
<keyword evidence="10" id="KW-1185">Reference proteome</keyword>
<evidence type="ECO:0000256" key="4">
    <source>
        <dbReference type="ARBA" id="ARBA00023136"/>
    </source>
</evidence>
<feature type="transmembrane region" description="Helical" evidence="6">
    <location>
        <begin position="371"/>
        <end position="388"/>
    </location>
</feature>
<dbReference type="InterPro" id="IPR018393">
    <property type="entry name" value="NADHpl_OxRdtase_5_subgr"/>
</dbReference>
<keyword evidence="2 5" id="KW-0812">Transmembrane</keyword>
<comment type="subcellular location">
    <subcellularLocation>
        <location evidence="1">Endomembrane system</location>
        <topology evidence="1">Multi-pass membrane protein</topology>
    </subcellularLocation>
    <subcellularLocation>
        <location evidence="5">Membrane</location>
        <topology evidence="5">Multi-pass membrane protein</topology>
    </subcellularLocation>
</comment>
<feature type="transmembrane region" description="Helical" evidence="6">
    <location>
        <begin position="111"/>
        <end position="128"/>
    </location>
</feature>
<feature type="transmembrane region" description="Helical" evidence="6">
    <location>
        <begin position="134"/>
        <end position="156"/>
    </location>
</feature>
<evidence type="ECO:0000259" key="8">
    <source>
        <dbReference type="Pfam" id="PF00662"/>
    </source>
</evidence>
<dbReference type="InterPro" id="IPR001750">
    <property type="entry name" value="ND/Mrp_TM"/>
</dbReference>
<evidence type="ECO:0000313" key="10">
    <source>
        <dbReference type="Proteomes" id="UP000494245"/>
    </source>
</evidence>
<feature type="transmembrane region" description="Helical" evidence="6">
    <location>
        <begin position="493"/>
        <end position="516"/>
    </location>
</feature>
<dbReference type="Pfam" id="PF00361">
    <property type="entry name" value="Proton_antipo_M"/>
    <property type="match status" value="1"/>
</dbReference>
<feature type="transmembrane region" description="Helical" evidence="6">
    <location>
        <begin position="85"/>
        <end position="104"/>
    </location>
</feature>
<dbReference type="Gene3D" id="1.20.5.2700">
    <property type="match status" value="1"/>
</dbReference>
<feature type="transmembrane region" description="Helical" evidence="6">
    <location>
        <begin position="168"/>
        <end position="188"/>
    </location>
</feature>
<sequence>MKTLALLTLAPPLLGGIILAVAGRDLPRRTCETLACLAVLASFAASAAAWFLFPGGREVVHLAPWFQAGAVTASIDVLYDPLSLIMAMMVTGVSSIIHVHAVHYMREDEGYVRFFCHLNLFVFSMLAITLADNLLFLFLGWEGVGYCSFALIGHWNQETFRGLAGQKAFLYTRVGDVAFVAAMAVLVANVGSLSIDAVDARAAELSPALATTLGLLFLFAATGKSAQLPLLVWLPDAMAGPTPVSALIHAATMVTAGVYLLMRLFPLAAASPDVLLAMACVGALTAFMGCLAALGQRDIKRVLAWSTISQVGYMLLALGAGDVTGSMFHLLAHAFFKALLFLAAGCVIQILHEEQDLLNMGAMLRRASPEVFRLFAVGAACLAALPPTSGYFSKGRILEAVLGQNGPVYGWLFVLAGLGALITAFYTFRMLFLAFWGKPLTPMHHEPATLPRPMTAVLWPLAVLALGAGVGGGPLAHALQGVPGVAPLPHTGYAFWVEAGDAAAGIMGLVMAWLLYAPARRPSPRALAAREDGVFGVFRGGLGLDAFYNACFAAPYRALSGALWKGVDRGLVDGALAGLAGLFAWGSERARPLATGRLSLYLSLLAAGLALLLGFLAAWAR</sequence>
<gene>
    <name evidence="9" type="primary">nuoL</name>
    <name evidence="9" type="ORF">NNJEOMEG_00279</name>
</gene>
<dbReference type="InterPro" id="IPR001516">
    <property type="entry name" value="Proton_antipo_N"/>
</dbReference>
<evidence type="ECO:0000256" key="1">
    <source>
        <dbReference type="ARBA" id="ARBA00004127"/>
    </source>
</evidence>
<dbReference type="AlphaFoldDB" id="A0A6V8LL80"/>
<evidence type="ECO:0000259" key="7">
    <source>
        <dbReference type="Pfam" id="PF00361"/>
    </source>
</evidence>
<reference evidence="9 10" key="2">
    <citation type="submission" date="2020-05" db="EMBL/GenBank/DDBJ databases">
        <title>Draft genome sequence of Desulfovibrio sp. strainFSS-1.</title>
        <authorList>
            <person name="Shimoshige H."/>
            <person name="Kobayashi H."/>
            <person name="Maekawa T."/>
        </authorList>
    </citation>
    <scope>NUCLEOTIDE SEQUENCE [LARGE SCALE GENOMIC DNA]</scope>
    <source>
        <strain evidence="9 10">SIID29052-01</strain>
    </source>
</reference>
<dbReference type="NCBIfam" id="TIGR01974">
    <property type="entry name" value="NDH_I_L"/>
    <property type="match status" value="1"/>
</dbReference>
<feature type="transmembrane region" description="Helical" evidence="6">
    <location>
        <begin position="408"/>
        <end position="435"/>
    </location>
</feature>
<evidence type="ECO:0000256" key="6">
    <source>
        <dbReference type="SAM" id="Phobius"/>
    </source>
</evidence>
<feature type="transmembrane region" description="Helical" evidence="6">
    <location>
        <begin position="327"/>
        <end position="351"/>
    </location>
</feature>
<protein>
    <submittedName>
        <fullName evidence="9">NADH-quinone oxidoreductase subunit L</fullName>
        <ecNumber evidence="9">1.6.5.11</ecNumber>
    </submittedName>
</protein>
<evidence type="ECO:0000256" key="5">
    <source>
        <dbReference type="RuleBase" id="RU000320"/>
    </source>
</evidence>
<reference evidence="9 10" key="1">
    <citation type="submission" date="2020-04" db="EMBL/GenBank/DDBJ databases">
        <authorList>
            <consortium name="Desulfovibrio sp. FSS-1 genome sequencing consortium"/>
            <person name="Shimoshige H."/>
            <person name="Kobayashi H."/>
            <person name="Maekawa T."/>
        </authorList>
    </citation>
    <scope>NUCLEOTIDE SEQUENCE [LARGE SCALE GENOMIC DNA]</scope>
    <source>
        <strain evidence="9 10">SIID29052-01</strain>
    </source>
</reference>
<comment type="caution">
    <text evidence="9">The sequence shown here is derived from an EMBL/GenBank/DDBJ whole genome shotgun (WGS) entry which is preliminary data.</text>
</comment>
<keyword evidence="3 6" id="KW-1133">Transmembrane helix</keyword>
<organism evidence="9 10">
    <name type="scientific">Fundidesulfovibrio magnetotacticus</name>
    <dbReference type="NCBI Taxonomy" id="2730080"/>
    <lineage>
        <taxon>Bacteria</taxon>
        <taxon>Pseudomonadati</taxon>
        <taxon>Thermodesulfobacteriota</taxon>
        <taxon>Desulfovibrionia</taxon>
        <taxon>Desulfovibrionales</taxon>
        <taxon>Desulfovibrionaceae</taxon>
        <taxon>Fundidesulfovibrio</taxon>
    </lineage>
</organism>
<accession>A0A6V8LL80</accession>